<gene>
    <name evidence="9" type="ORF">DMP07_06770</name>
</gene>
<feature type="transmembrane region" description="Helical" evidence="7">
    <location>
        <begin position="31"/>
        <end position="50"/>
    </location>
</feature>
<keyword evidence="2" id="KW-0813">Transport</keyword>
<evidence type="ECO:0000256" key="5">
    <source>
        <dbReference type="ARBA" id="ARBA00022982"/>
    </source>
</evidence>
<evidence type="ECO:0000313" key="10">
    <source>
        <dbReference type="Proteomes" id="UP000267368"/>
    </source>
</evidence>
<reference evidence="10" key="1">
    <citation type="submission" date="2018-05" db="EMBL/GenBank/DDBJ databases">
        <title>Genome Sequencing of selected type strains of the family Eggerthellaceae.</title>
        <authorList>
            <person name="Danylec N."/>
            <person name="Stoll D.A."/>
            <person name="Doetsch A."/>
            <person name="Huch M."/>
        </authorList>
    </citation>
    <scope>NUCLEOTIDE SEQUENCE [LARGE SCALE GENOMIC DNA]</scope>
    <source>
        <strain evidence="10">DSM 17537</strain>
    </source>
</reference>
<evidence type="ECO:0000313" key="9">
    <source>
        <dbReference type="EMBL" id="RNL19403.1"/>
    </source>
</evidence>
<dbReference type="InterPro" id="IPR036280">
    <property type="entry name" value="Multihaem_cyt_sf"/>
</dbReference>
<dbReference type="InterPro" id="IPR012286">
    <property type="entry name" value="Tetrahaem_cytochrome"/>
</dbReference>
<feature type="domain" description="Tetrahaem cytochrome" evidence="8">
    <location>
        <begin position="157"/>
        <end position="208"/>
    </location>
</feature>
<dbReference type="Proteomes" id="UP000267368">
    <property type="component" value="Unassembled WGS sequence"/>
</dbReference>
<evidence type="ECO:0000256" key="2">
    <source>
        <dbReference type="ARBA" id="ARBA00022448"/>
    </source>
</evidence>
<proteinExistence type="predicted"/>
<keyword evidence="7" id="KW-0472">Membrane</keyword>
<accession>A0A3N0AEZ4</accession>
<dbReference type="GO" id="GO:0046872">
    <property type="term" value="F:metal ion binding"/>
    <property type="evidence" value="ECO:0007669"/>
    <property type="project" value="UniProtKB-KW"/>
</dbReference>
<keyword evidence="7" id="KW-1133">Transmembrane helix</keyword>
<keyword evidence="5" id="KW-0249">Electron transport</keyword>
<dbReference type="Gene3D" id="1.10.1130.10">
    <property type="entry name" value="Flavocytochrome C3, Chain A"/>
    <property type="match status" value="1"/>
</dbReference>
<evidence type="ECO:0000256" key="1">
    <source>
        <dbReference type="ARBA" id="ARBA00004196"/>
    </source>
</evidence>
<comment type="subcellular location">
    <subcellularLocation>
        <location evidence="1">Cell envelope</location>
    </subcellularLocation>
</comment>
<keyword evidence="4" id="KW-0479">Metal-binding</keyword>
<sequence length="219" mass="23586">MMAEGKTNTSVDASCDYVEGGKRPVSRKMGVAIIVAVVVAIAAGSGLWAWHEQPNFCAAICHVPMDGYLATYEQEPGVGGVDKYGETVENTSSMLAVSHRQASGTTCLECHVPTLTEQIAEGVGWIAGNYKFPLDETSLEDLVEARGGPSDSFCMNEDCHGYGREGLVSKTDEYEINPHDSTQHGELQCSECHKAHRASVMFCAKCHDNAVVPEGWVVD</sequence>
<name>A0A3N0AEZ4_9ACTN</name>
<evidence type="ECO:0000256" key="4">
    <source>
        <dbReference type="ARBA" id="ARBA00022723"/>
    </source>
</evidence>
<dbReference type="AlphaFoldDB" id="A0A3N0AEZ4"/>
<organism evidence="9 10">
    <name type="scientific">Slackia faecicanis</name>
    <dbReference type="NCBI Taxonomy" id="255723"/>
    <lineage>
        <taxon>Bacteria</taxon>
        <taxon>Bacillati</taxon>
        <taxon>Actinomycetota</taxon>
        <taxon>Coriobacteriia</taxon>
        <taxon>Eggerthellales</taxon>
        <taxon>Eggerthellaceae</taxon>
        <taxon>Slackia</taxon>
    </lineage>
</organism>
<dbReference type="InterPro" id="IPR038266">
    <property type="entry name" value="NapC/NirT_cytc_sf"/>
</dbReference>
<evidence type="ECO:0000256" key="7">
    <source>
        <dbReference type="SAM" id="Phobius"/>
    </source>
</evidence>
<dbReference type="OrthoDB" id="5397337at2"/>
<keyword evidence="6" id="KW-0408">Iron</keyword>
<dbReference type="Gene3D" id="1.10.3820.10">
    <property type="entry name" value="Di-heme elbow motif domain"/>
    <property type="match status" value="1"/>
</dbReference>
<evidence type="ECO:0000259" key="8">
    <source>
        <dbReference type="Pfam" id="PF14537"/>
    </source>
</evidence>
<dbReference type="EMBL" id="QICB01000005">
    <property type="protein sequence ID" value="RNL19403.1"/>
    <property type="molecule type" value="Genomic_DNA"/>
</dbReference>
<keyword evidence="7" id="KW-0812">Transmembrane</keyword>
<keyword evidence="10" id="KW-1185">Reference proteome</keyword>
<dbReference type="GO" id="GO:0030313">
    <property type="term" value="C:cell envelope"/>
    <property type="evidence" value="ECO:0007669"/>
    <property type="project" value="UniProtKB-SubCell"/>
</dbReference>
<dbReference type="SUPFAM" id="SSF48695">
    <property type="entry name" value="Multiheme cytochromes"/>
    <property type="match status" value="1"/>
</dbReference>
<dbReference type="Pfam" id="PF14537">
    <property type="entry name" value="Cytochrom_c3_2"/>
    <property type="match status" value="1"/>
</dbReference>
<evidence type="ECO:0000256" key="3">
    <source>
        <dbReference type="ARBA" id="ARBA00022617"/>
    </source>
</evidence>
<protein>
    <submittedName>
        <fullName evidence="9">Salivary glue protein Sgs-3</fullName>
    </submittedName>
</protein>
<keyword evidence="3" id="KW-0349">Heme</keyword>
<evidence type="ECO:0000256" key="6">
    <source>
        <dbReference type="ARBA" id="ARBA00023004"/>
    </source>
</evidence>
<comment type="caution">
    <text evidence="9">The sequence shown here is derived from an EMBL/GenBank/DDBJ whole genome shotgun (WGS) entry which is preliminary data.</text>
</comment>